<dbReference type="PATRIC" id="fig|189381.12.peg.2463"/>
<dbReference type="RefSeq" id="WP_053428367.1">
    <property type="nucleotide sequence ID" value="NZ_LGUE01000004.1"/>
</dbReference>
<evidence type="ECO:0000256" key="1">
    <source>
        <dbReference type="SAM" id="Phobius"/>
    </source>
</evidence>
<keyword evidence="1" id="KW-1133">Transmembrane helix</keyword>
<feature type="transmembrane region" description="Helical" evidence="1">
    <location>
        <begin position="12"/>
        <end position="35"/>
    </location>
</feature>
<feature type="transmembrane region" description="Helical" evidence="1">
    <location>
        <begin position="47"/>
        <end position="66"/>
    </location>
</feature>
<dbReference type="OrthoDB" id="2439941at2"/>
<gene>
    <name evidence="2" type="ORF">AF331_12160</name>
</gene>
<dbReference type="STRING" id="189381.GCA_900166615_01465"/>
<reference evidence="3" key="1">
    <citation type="submission" date="2015-07" db="EMBL/GenBank/DDBJ databases">
        <title>Fjat-14235 jcm11544.</title>
        <authorList>
            <person name="Liu B."/>
            <person name="Wang J."/>
            <person name="Zhu Y."/>
            <person name="Liu G."/>
            <person name="Chen Q."/>
            <person name="Chen Z."/>
            <person name="Lan J."/>
            <person name="Che J."/>
            <person name="Ge C."/>
            <person name="Shi H."/>
            <person name="Pan Z."/>
            <person name="Liu X."/>
        </authorList>
    </citation>
    <scope>NUCLEOTIDE SEQUENCE [LARGE SCALE GENOMIC DNA]</scope>
    <source>
        <strain evidence="3">JCM 11544</strain>
    </source>
</reference>
<keyword evidence="1" id="KW-0472">Membrane</keyword>
<organism evidence="2 3">
    <name type="scientific">Rossellomorea marisflavi</name>
    <dbReference type="NCBI Taxonomy" id="189381"/>
    <lineage>
        <taxon>Bacteria</taxon>
        <taxon>Bacillati</taxon>
        <taxon>Bacillota</taxon>
        <taxon>Bacilli</taxon>
        <taxon>Bacillales</taxon>
        <taxon>Bacillaceae</taxon>
        <taxon>Rossellomorea</taxon>
    </lineage>
</organism>
<dbReference type="Proteomes" id="UP000037405">
    <property type="component" value="Unassembled WGS sequence"/>
</dbReference>
<comment type="caution">
    <text evidence="2">The sequence shown here is derived from an EMBL/GenBank/DDBJ whole genome shotgun (WGS) entry which is preliminary data.</text>
</comment>
<name>A0A0M0G4M3_9BACI</name>
<dbReference type="AlphaFoldDB" id="A0A0M0G4M3"/>
<keyword evidence="1" id="KW-0812">Transmembrane</keyword>
<dbReference type="EMBL" id="LGUE01000004">
    <property type="protein sequence ID" value="KON84769.1"/>
    <property type="molecule type" value="Genomic_DNA"/>
</dbReference>
<keyword evidence="3" id="KW-1185">Reference proteome</keyword>
<evidence type="ECO:0000313" key="3">
    <source>
        <dbReference type="Proteomes" id="UP000037405"/>
    </source>
</evidence>
<proteinExistence type="predicted"/>
<sequence length="139" mass="14894">MLKKTIMNVYNAALSVGAFYLGGSMMSGKGIFAAFPPEWAGDLPFDSWMAMAIVGMIVFGLGNAVVAIRGFIRYDPQIFFSTLFMGALLFIATIGATLSVGEWYLPSVQLLIASIGQVLLGLGAFMLHFLRPESAGVTE</sequence>
<protein>
    <submittedName>
        <fullName evidence="2">Uncharacterized protein</fullName>
    </submittedName>
</protein>
<accession>A0A0M0G4M3</accession>
<feature type="transmembrane region" description="Helical" evidence="1">
    <location>
        <begin position="110"/>
        <end position="130"/>
    </location>
</feature>
<evidence type="ECO:0000313" key="2">
    <source>
        <dbReference type="EMBL" id="KON84769.1"/>
    </source>
</evidence>
<feature type="transmembrane region" description="Helical" evidence="1">
    <location>
        <begin position="78"/>
        <end position="98"/>
    </location>
</feature>